<dbReference type="EnsemblMetazoa" id="OVOC7551.1">
    <property type="protein sequence ID" value="OVOC7551.1"/>
    <property type="gene ID" value="WBGene00244360"/>
</dbReference>
<reference evidence="2" key="1">
    <citation type="submission" date="2013-10" db="EMBL/GenBank/DDBJ databases">
        <title>Genome sequencing of Onchocerca volvulus.</title>
        <authorList>
            <person name="Cotton J."/>
            <person name="Tsai J."/>
            <person name="Stanley E."/>
            <person name="Tracey A."/>
            <person name="Holroyd N."/>
            <person name="Lustigman S."/>
            <person name="Berriman M."/>
        </authorList>
    </citation>
    <scope>NUCLEOTIDE SEQUENCE</scope>
</reference>
<keyword evidence="2" id="KW-1185">Reference proteome</keyword>
<dbReference type="Proteomes" id="UP000024404">
    <property type="component" value="Unassembled WGS sequence"/>
</dbReference>
<dbReference type="AlphaFoldDB" id="A0A8R1U0G6"/>
<sequence>MTHHRTSLFVIDFKSTFIIDDDTSSTIGTISQYRQAKDIFIERRIHERYISDRNDFDDYVSDRAVSKQ</sequence>
<reference evidence="1" key="2">
    <citation type="submission" date="2022-06" db="UniProtKB">
        <authorList>
            <consortium name="EnsemblMetazoa"/>
        </authorList>
    </citation>
    <scope>IDENTIFICATION</scope>
</reference>
<proteinExistence type="predicted"/>
<evidence type="ECO:0000313" key="2">
    <source>
        <dbReference type="Proteomes" id="UP000024404"/>
    </source>
</evidence>
<evidence type="ECO:0000313" key="1">
    <source>
        <dbReference type="EnsemblMetazoa" id="OVOC7551.1"/>
    </source>
</evidence>
<organism evidence="1 2">
    <name type="scientific">Onchocerca volvulus</name>
    <dbReference type="NCBI Taxonomy" id="6282"/>
    <lineage>
        <taxon>Eukaryota</taxon>
        <taxon>Metazoa</taxon>
        <taxon>Ecdysozoa</taxon>
        <taxon>Nematoda</taxon>
        <taxon>Chromadorea</taxon>
        <taxon>Rhabditida</taxon>
        <taxon>Spirurina</taxon>
        <taxon>Spiruromorpha</taxon>
        <taxon>Filarioidea</taxon>
        <taxon>Onchocercidae</taxon>
        <taxon>Onchocerca</taxon>
    </lineage>
</organism>
<name>A0A8R1U0G6_ONCVO</name>
<protein>
    <submittedName>
        <fullName evidence="1">Uncharacterized protein</fullName>
    </submittedName>
</protein>
<accession>A0A8R1U0G6</accession>
<dbReference type="EMBL" id="CMVM020000213">
    <property type="status" value="NOT_ANNOTATED_CDS"/>
    <property type="molecule type" value="Genomic_DNA"/>
</dbReference>